<feature type="transmembrane region" description="Helical" evidence="3">
    <location>
        <begin position="45"/>
        <end position="65"/>
    </location>
</feature>
<organism evidence="5 6">
    <name type="scientific">Collinsella ihumii</name>
    <dbReference type="NCBI Taxonomy" id="1720204"/>
    <lineage>
        <taxon>Bacteria</taxon>
        <taxon>Bacillati</taxon>
        <taxon>Actinomycetota</taxon>
        <taxon>Coriobacteriia</taxon>
        <taxon>Coriobacteriales</taxon>
        <taxon>Coriobacteriaceae</taxon>
        <taxon>Collinsella</taxon>
    </lineage>
</organism>
<name>A0A921IRP5_9ACTN</name>
<evidence type="ECO:0000256" key="1">
    <source>
        <dbReference type="ARBA" id="ARBA00006068"/>
    </source>
</evidence>
<keyword evidence="3" id="KW-1133">Transmembrane helix</keyword>
<dbReference type="EMBL" id="DYVF01000052">
    <property type="protein sequence ID" value="HJG31503.1"/>
    <property type="molecule type" value="Genomic_DNA"/>
</dbReference>
<dbReference type="Pfam" id="PF03816">
    <property type="entry name" value="LytR_cpsA_psr"/>
    <property type="match status" value="1"/>
</dbReference>
<feature type="region of interest" description="Disordered" evidence="2">
    <location>
        <begin position="337"/>
        <end position="396"/>
    </location>
</feature>
<evidence type="ECO:0000313" key="5">
    <source>
        <dbReference type="EMBL" id="HJG31503.1"/>
    </source>
</evidence>
<gene>
    <name evidence="5" type="ORF">K8U80_08945</name>
</gene>
<keyword evidence="3" id="KW-0812">Transmembrane</keyword>
<reference evidence="5" key="2">
    <citation type="submission" date="2021-09" db="EMBL/GenBank/DDBJ databases">
        <authorList>
            <person name="Gilroy R."/>
        </authorList>
    </citation>
    <scope>NUCLEOTIDE SEQUENCE</scope>
    <source>
        <strain evidence="5">ChiGjej2B2-7701</strain>
    </source>
</reference>
<evidence type="ECO:0000256" key="2">
    <source>
        <dbReference type="SAM" id="MobiDB-lite"/>
    </source>
</evidence>
<accession>A0A921IRP5</accession>
<dbReference type="PANTHER" id="PTHR33392">
    <property type="entry name" value="POLYISOPRENYL-TEICHOIC ACID--PEPTIDOGLYCAN TEICHOIC ACID TRANSFERASE TAGU"/>
    <property type="match status" value="1"/>
</dbReference>
<dbReference type="Proteomes" id="UP000746751">
    <property type="component" value="Unassembled WGS sequence"/>
</dbReference>
<comment type="caution">
    <text evidence="5">The sequence shown here is derived from an EMBL/GenBank/DDBJ whole genome shotgun (WGS) entry which is preliminary data.</text>
</comment>
<evidence type="ECO:0000256" key="3">
    <source>
        <dbReference type="SAM" id="Phobius"/>
    </source>
</evidence>
<protein>
    <submittedName>
        <fullName evidence="5">LCP family protein</fullName>
    </submittedName>
</protein>
<dbReference type="NCBIfam" id="TIGR00350">
    <property type="entry name" value="lytR_cpsA_psr"/>
    <property type="match status" value="1"/>
</dbReference>
<evidence type="ECO:0000259" key="4">
    <source>
        <dbReference type="Pfam" id="PF03816"/>
    </source>
</evidence>
<keyword evidence="3" id="KW-0472">Membrane</keyword>
<dbReference type="InterPro" id="IPR050922">
    <property type="entry name" value="LytR/CpsA/Psr_CW_biosynth"/>
</dbReference>
<dbReference type="Gene3D" id="3.40.630.190">
    <property type="entry name" value="LCP protein"/>
    <property type="match status" value="1"/>
</dbReference>
<dbReference type="AlphaFoldDB" id="A0A921IRP5"/>
<comment type="similarity">
    <text evidence="1">Belongs to the LytR/CpsA/Psr (LCP) family.</text>
</comment>
<sequence>MKKKPVQETRRPSTGAASRIYSRDNVGRYSERARQRRRGKRIRRAVVVTLVALLAFVGTAAGMWFSTITGRLNNSSIITSGLTDLLFDTNISQEPFYMLLLGTDGRPGEEAYRADSIILARIDAPDKQVTLISIPRDTKIEYNGETMKINAAHTYDGAEGMVRAVNELCGVEISHYAEINFEGMQQLIDAVGGIDINATDGVDDPEHLDITIEPGWQHMDGATALTYARARYQYIDGDYTRMRHQRQVLAALANKILNELNIANIGGIIDSLSSMVVTDLSPQDILSLVNAMRGMNTDEIWSANLPSWAGDDTYIDGQSYVFVHEDELEEMMARVDAGEDPQGPQSMGSGGESATIGDLANNSSDDWAYGTAETSSSSSSGESDDGSSASSDETTE</sequence>
<proteinExistence type="inferred from homology"/>
<dbReference type="InterPro" id="IPR004474">
    <property type="entry name" value="LytR_CpsA_psr"/>
</dbReference>
<dbReference type="PANTHER" id="PTHR33392:SF6">
    <property type="entry name" value="POLYISOPRENYL-TEICHOIC ACID--PEPTIDOGLYCAN TEICHOIC ACID TRANSFERASE TAGU"/>
    <property type="match status" value="1"/>
</dbReference>
<reference evidence="5" key="1">
    <citation type="journal article" date="2021" name="PeerJ">
        <title>Extensive microbial diversity within the chicken gut microbiome revealed by metagenomics and culture.</title>
        <authorList>
            <person name="Gilroy R."/>
            <person name="Ravi A."/>
            <person name="Getino M."/>
            <person name="Pursley I."/>
            <person name="Horton D.L."/>
            <person name="Alikhan N.F."/>
            <person name="Baker D."/>
            <person name="Gharbi K."/>
            <person name="Hall N."/>
            <person name="Watson M."/>
            <person name="Adriaenssens E.M."/>
            <person name="Foster-Nyarko E."/>
            <person name="Jarju S."/>
            <person name="Secka A."/>
            <person name="Antonio M."/>
            <person name="Oren A."/>
            <person name="Chaudhuri R.R."/>
            <person name="La Ragione R."/>
            <person name="Hildebrand F."/>
            <person name="Pallen M.J."/>
        </authorList>
    </citation>
    <scope>NUCLEOTIDE SEQUENCE</scope>
    <source>
        <strain evidence="5">ChiGjej2B2-7701</strain>
    </source>
</reference>
<feature type="compositionally biased region" description="Low complexity" evidence="2">
    <location>
        <begin position="370"/>
        <end position="396"/>
    </location>
</feature>
<feature type="domain" description="Cell envelope-related transcriptional attenuator" evidence="4">
    <location>
        <begin position="113"/>
        <end position="257"/>
    </location>
</feature>
<evidence type="ECO:0000313" key="6">
    <source>
        <dbReference type="Proteomes" id="UP000746751"/>
    </source>
</evidence>